<evidence type="ECO:0000313" key="4">
    <source>
        <dbReference type="Proteomes" id="UP000054561"/>
    </source>
</evidence>
<evidence type="ECO:0000313" key="3">
    <source>
        <dbReference type="EMBL" id="KJP86202.1"/>
    </source>
</evidence>
<keyword evidence="1" id="KW-0812">Transmembrane</keyword>
<dbReference type="RefSeq" id="XP_012337206.1">
    <property type="nucleotide sequence ID" value="XM_012481783.1"/>
</dbReference>
<gene>
    <name evidence="3" type="ORF">AK88_04173</name>
</gene>
<dbReference type="VEuPathDB" id="PlasmoDB:AK88_04173"/>
<feature type="transmembrane region" description="Helical" evidence="1">
    <location>
        <begin position="53"/>
        <end position="73"/>
    </location>
</feature>
<sequence length="162" mass="17967">MKIIKLVALFAILPIVCLLGKEEVDVTPLNVELQKEDLDVTSRIKKLLQKRKLLMMSIIAATVLAAGGILGGVSYDIMKRRKRDSMEQEEEPFVDIFESEDIMNETTPFKNKSTTVPHDVSANIPEVSGEASPANFAMDGIDRDTGENLGKSFFHKLDKTSV</sequence>
<dbReference type="Pfam" id="PF09716">
    <property type="entry name" value="ETRAMP"/>
    <property type="match status" value="1"/>
</dbReference>
<dbReference type="AlphaFoldDB" id="A0A0D9QHE1"/>
<feature type="chain" id="PRO_5002343688" description="Early transcribed membrane protein" evidence="2">
    <location>
        <begin position="21"/>
        <end position="162"/>
    </location>
</feature>
<accession>A0A0D9QHE1</accession>
<evidence type="ECO:0000256" key="1">
    <source>
        <dbReference type="SAM" id="Phobius"/>
    </source>
</evidence>
<proteinExistence type="predicted"/>
<keyword evidence="1" id="KW-0472">Membrane</keyword>
<dbReference type="OrthoDB" id="387429at2759"/>
<feature type="signal peptide" evidence="2">
    <location>
        <begin position="1"/>
        <end position="20"/>
    </location>
</feature>
<keyword evidence="2" id="KW-0732">Signal</keyword>
<dbReference type="OMA" id="HDVSANI"/>
<protein>
    <recommendedName>
        <fullName evidence="5">Early transcribed membrane protein</fullName>
    </recommendedName>
</protein>
<dbReference type="EMBL" id="KQ001699">
    <property type="protein sequence ID" value="KJP86202.1"/>
    <property type="molecule type" value="Genomic_DNA"/>
</dbReference>
<name>A0A0D9QHE1_PLAFR</name>
<organism evidence="3 4">
    <name type="scientific">Plasmodium fragile</name>
    <dbReference type="NCBI Taxonomy" id="5857"/>
    <lineage>
        <taxon>Eukaryota</taxon>
        <taxon>Sar</taxon>
        <taxon>Alveolata</taxon>
        <taxon>Apicomplexa</taxon>
        <taxon>Aconoidasida</taxon>
        <taxon>Haemosporida</taxon>
        <taxon>Plasmodiidae</taxon>
        <taxon>Plasmodium</taxon>
        <taxon>Plasmodium (Plasmodium)</taxon>
    </lineage>
</organism>
<evidence type="ECO:0008006" key="5">
    <source>
        <dbReference type="Google" id="ProtNLM"/>
    </source>
</evidence>
<keyword evidence="1" id="KW-1133">Transmembrane helix</keyword>
<evidence type="ECO:0000256" key="2">
    <source>
        <dbReference type="SAM" id="SignalP"/>
    </source>
</evidence>
<reference evidence="3 4" key="1">
    <citation type="submission" date="2014-03" db="EMBL/GenBank/DDBJ databases">
        <title>The Genome Sequence of Plasmodium fragile nilgiri.</title>
        <authorList>
            <consortium name="The Broad Institute Genomics Platform"/>
            <consortium name="The Broad Institute Genome Sequencing Center for Infectious Disease"/>
            <person name="Neafsey D."/>
            <person name="Duraisingh M."/>
            <person name="Young S.K."/>
            <person name="Zeng Q."/>
            <person name="Gargeya S."/>
            <person name="Abouelleil A."/>
            <person name="Alvarado L."/>
            <person name="Chapman S.B."/>
            <person name="Gainer-Dewar J."/>
            <person name="Goldberg J."/>
            <person name="Griggs A."/>
            <person name="Gujja S."/>
            <person name="Hansen M."/>
            <person name="Howarth C."/>
            <person name="Imamovic A."/>
            <person name="Larimer J."/>
            <person name="Pearson M."/>
            <person name="Poon T.W."/>
            <person name="Priest M."/>
            <person name="Roberts A."/>
            <person name="Saif S."/>
            <person name="Shea T."/>
            <person name="Sykes S."/>
            <person name="Wortman J."/>
            <person name="Nusbaum C."/>
            <person name="Birren B."/>
        </authorList>
    </citation>
    <scope>NUCLEOTIDE SEQUENCE [LARGE SCALE GENOMIC DNA]</scope>
    <source>
        <strain evidence="4">nilgiri</strain>
    </source>
</reference>
<dbReference type="Proteomes" id="UP000054561">
    <property type="component" value="Unassembled WGS sequence"/>
</dbReference>
<dbReference type="GeneID" id="24269487"/>
<keyword evidence="4" id="KW-1185">Reference proteome</keyword>